<dbReference type="EMBL" id="CP002543">
    <property type="protein sequence ID" value="ADY73375.1"/>
    <property type="molecule type" value="Genomic_DNA"/>
</dbReference>
<name>F0S3F3_DESTD</name>
<organism evidence="2 3">
    <name type="scientific">Desulfurobacterium thermolithotrophum (strain DSM 11699 / BSA)</name>
    <dbReference type="NCBI Taxonomy" id="868864"/>
    <lineage>
        <taxon>Bacteria</taxon>
        <taxon>Pseudomonadati</taxon>
        <taxon>Aquificota</taxon>
        <taxon>Aquificia</taxon>
        <taxon>Desulfurobacteriales</taxon>
        <taxon>Desulfurobacteriaceae</taxon>
        <taxon>Desulfurobacterium</taxon>
    </lineage>
</organism>
<reference evidence="3" key="2">
    <citation type="submission" date="2011-02" db="EMBL/GenBank/DDBJ databases">
        <title>The complete genome of Desulfurobacterium thermolithotrophum DSM 11699.</title>
        <authorList>
            <consortium name="US DOE Joint Genome Institute (JGI-PGF)"/>
            <person name="Lucas S."/>
            <person name="Copeland A."/>
            <person name="Lapidus A."/>
            <person name="Bruce D."/>
            <person name="Goodwin L."/>
            <person name="Pitluck S."/>
            <person name="Kyrpides N."/>
            <person name="Mavromatis K."/>
            <person name="Pagani I."/>
            <person name="Ivanova N."/>
            <person name="Mikhailova N."/>
            <person name="Daligault H."/>
            <person name="Detter J.C."/>
            <person name="Tapia R."/>
            <person name="Han C."/>
            <person name="Land M."/>
            <person name="Hauser L."/>
            <person name="Markowitz V."/>
            <person name="Cheng J.-F."/>
            <person name="Hugenholtz P."/>
            <person name="Woyke T."/>
            <person name="Wu D."/>
            <person name="Spring S."/>
            <person name="Brambilla E."/>
            <person name="Klenk H.-P."/>
            <person name="Eisen J.A."/>
        </authorList>
    </citation>
    <scope>NUCLEOTIDE SEQUENCE [LARGE SCALE GENOMIC DNA]</scope>
    <source>
        <strain evidence="3">DSM 11699 / BSA</strain>
    </source>
</reference>
<dbReference type="OrthoDB" id="9802488at2"/>
<dbReference type="AlphaFoldDB" id="F0S3F3"/>
<comment type="similarity">
    <text evidence="1">Belongs to the bactofilin family.</text>
</comment>
<evidence type="ECO:0008006" key="4">
    <source>
        <dbReference type="Google" id="ProtNLM"/>
    </source>
</evidence>
<dbReference type="PANTHER" id="PTHR35024">
    <property type="entry name" value="HYPOTHETICAL CYTOSOLIC PROTEIN"/>
    <property type="match status" value="1"/>
</dbReference>
<evidence type="ECO:0000313" key="2">
    <source>
        <dbReference type="EMBL" id="ADY73375.1"/>
    </source>
</evidence>
<sequence length="129" mass="13856">MIGKKKESNDLTEIKSILAEGLKIEGNVCAEGKIRIDGEIVGDIKGNYVILGETAKVKGNIFAESIIIMGNVEGNINSHEVEIKAYGRVEGDINTQKLSIEPGASINGVVKSGNFYEKSELNSSTEITE</sequence>
<gene>
    <name evidence="2" type="ordered locus">Dester_0729</name>
</gene>
<dbReference type="eggNOG" id="COG1664">
    <property type="taxonomic scope" value="Bacteria"/>
</dbReference>
<dbReference type="STRING" id="868864.Dester_0729"/>
<evidence type="ECO:0000313" key="3">
    <source>
        <dbReference type="Proteomes" id="UP000007102"/>
    </source>
</evidence>
<dbReference type="HOGENOM" id="CLU_072799_6_7_0"/>
<dbReference type="PANTHER" id="PTHR35024:SF4">
    <property type="entry name" value="POLYMER-FORMING CYTOSKELETAL PROTEIN"/>
    <property type="match status" value="1"/>
</dbReference>
<accession>F0S3F3</accession>
<evidence type="ECO:0000256" key="1">
    <source>
        <dbReference type="ARBA" id="ARBA00044755"/>
    </source>
</evidence>
<keyword evidence="3" id="KW-1185">Reference proteome</keyword>
<dbReference type="Proteomes" id="UP000007102">
    <property type="component" value="Chromosome"/>
</dbReference>
<dbReference type="InterPro" id="IPR007607">
    <property type="entry name" value="BacA/B"/>
</dbReference>
<dbReference type="KEGG" id="dte:Dester_0729"/>
<proteinExistence type="inferred from homology"/>
<dbReference type="RefSeq" id="WP_013638330.1">
    <property type="nucleotide sequence ID" value="NC_015185.1"/>
</dbReference>
<protein>
    <recommendedName>
        <fullName evidence="4">Integral membrane protein CcmA involved in cell shape determination</fullName>
    </recommendedName>
</protein>
<dbReference type="InParanoid" id="F0S3F3"/>
<dbReference type="Pfam" id="PF04519">
    <property type="entry name" value="Bactofilin"/>
    <property type="match status" value="1"/>
</dbReference>
<reference evidence="2 3" key="1">
    <citation type="journal article" date="2011" name="Stand. Genomic Sci.">
        <title>Complete genome sequence of the thermophilic sulfur-reducer Desulfurobacterium thermolithotrophum type strain (BSA(T)) from a deep-sea hydrothermal vent.</title>
        <authorList>
            <person name="Goker M."/>
            <person name="Daligault H."/>
            <person name="Mwirichia R."/>
            <person name="Lapidus A."/>
            <person name="Lucas S."/>
            <person name="Deshpande S."/>
            <person name="Pagani I."/>
            <person name="Tapia R."/>
            <person name="Cheng J.F."/>
            <person name="Goodwin L."/>
            <person name="Pitluck S."/>
            <person name="Liolios K."/>
            <person name="Ivanova N."/>
            <person name="Mavromatis K."/>
            <person name="Mikhailova N."/>
            <person name="Pati A."/>
            <person name="Chen A."/>
            <person name="Palaniappan K."/>
            <person name="Han C."/>
            <person name="Land M."/>
            <person name="Hauser L."/>
            <person name="Pan C."/>
            <person name="Brambilla E.M."/>
            <person name="Rohde M."/>
            <person name="Spring S."/>
            <person name="Sikorski J."/>
            <person name="Wirth R."/>
            <person name="Detter J.C."/>
            <person name="Woyke T."/>
            <person name="Bristow J."/>
            <person name="Eisen J.A."/>
            <person name="Markowitz V."/>
            <person name="Hugenholtz P."/>
            <person name="Kyrpides N.C."/>
            <person name="Klenk H.P."/>
        </authorList>
    </citation>
    <scope>NUCLEOTIDE SEQUENCE [LARGE SCALE GENOMIC DNA]</scope>
    <source>
        <strain evidence="3">DSM 11699 / BSA</strain>
    </source>
</reference>